<evidence type="ECO:0000256" key="6">
    <source>
        <dbReference type="SAM" id="MobiDB-lite"/>
    </source>
</evidence>
<dbReference type="Proteomes" id="UP001150569">
    <property type="component" value="Unassembled WGS sequence"/>
</dbReference>
<evidence type="ECO:0000313" key="9">
    <source>
        <dbReference type="Proteomes" id="UP001150569"/>
    </source>
</evidence>
<keyword evidence="1" id="KW-0479">Metal-binding</keyword>
<feature type="compositionally biased region" description="Basic residues" evidence="6">
    <location>
        <begin position="366"/>
        <end position="386"/>
    </location>
</feature>
<name>A0A9W7ZN01_9FUNG</name>
<dbReference type="SUPFAM" id="SSF57667">
    <property type="entry name" value="beta-beta-alpha zinc fingers"/>
    <property type="match status" value="1"/>
</dbReference>
<dbReference type="GO" id="GO:0000981">
    <property type="term" value="F:DNA-binding transcription factor activity, RNA polymerase II-specific"/>
    <property type="evidence" value="ECO:0007669"/>
    <property type="project" value="TreeGrafter"/>
</dbReference>
<dbReference type="GO" id="GO:0000978">
    <property type="term" value="F:RNA polymerase II cis-regulatory region sequence-specific DNA binding"/>
    <property type="evidence" value="ECO:0007669"/>
    <property type="project" value="TreeGrafter"/>
</dbReference>
<feature type="compositionally biased region" description="Low complexity" evidence="6">
    <location>
        <begin position="192"/>
        <end position="214"/>
    </location>
</feature>
<feature type="compositionally biased region" description="Polar residues" evidence="6">
    <location>
        <begin position="354"/>
        <end position="363"/>
    </location>
</feature>
<feature type="domain" description="C2H2-type" evidence="7">
    <location>
        <begin position="448"/>
        <end position="478"/>
    </location>
</feature>
<dbReference type="Gene3D" id="3.30.160.60">
    <property type="entry name" value="Classic Zinc Finger"/>
    <property type="match status" value="2"/>
</dbReference>
<evidence type="ECO:0000313" key="8">
    <source>
        <dbReference type="EMBL" id="KAJ1906836.1"/>
    </source>
</evidence>
<dbReference type="GO" id="GO:0008270">
    <property type="term" value="F:zinc ion binding"/>
    <property type="evidence" value="ECO:0007669"/>
    <property type="project" value="UniProtKB-KW"/>
</dbReference>
<dbReference type="SMART" id="SM00355">
    <property type="entry name" value="ZnF_C2H2"/>
    <property type="match status" value="2"/>
</dbReference>
<dbReference type="PANTHER" id="PTHR14003">
    <property type="entry name" value="TRANSCRIPTIONAL REPRESSOR PROTEIN YY"/>
    <property type="match status" value="1"/>
</dbReference>
<dbReference type="InterPro" id="IPR013087">
    <property type="entry name" value="Znf_C2H2_type"/>
</dbReference>
<feature type="compositionally biased region" description="Low complexity" evidence="6">
    <location>
        <begin position="72"/>
        <end position="86"/>
    </location>
</feature>
<evidence type="ECO:0000256" key="5">
    <source>
        <dbReference type="PROSITE-ProRule" id="PRU00042"/>
    </source>
</evidence>
<evidence type="ECO:0000256" key="1">
    <source>
        <dbReference type="ARBA" id="ARBA00022723"/>
    </source>
</evidence>
<feature type="region of interest" description="Disordered" evidence="6">
    <location>
        <begin position="348"/>
        <end position="413"/>
    </location>
</feature>
<protein>
    <recommendedName>
        <fullName evidence="7">C2H2-type domain-containing protein</fullName>
    </recommendedName>
</protein>
<dbReference type="InterPro" id="IPR036236">
    <property type="entry name" value="Znf_C2H2_sf"/>
</dbReference>
<feature type="region of interest" description="Disordered" evidence="6">
    <location>
        <begin position="188"/>
        <end position="214"/>
    </location>
</feature>
<dbReference type="EMBL" id="JANBPT010001542">
    <property type="protein sequence ID" value="KAJ1906836.1"/>
    <property type="molecule type" value="Genomic_DNA"/>
</dbReference>
<evidence type="ECO:0000256" key="3">
    <source>
        <dbReference type="ARBA" id="ARBA00022771"/>
    </source>
</evidence>
<evidence type="ECO:0000256" key="4">
    <source>
        <dbReference type="ARBA" id="ARBA00022833"/>
    </source>
</evidence>
<accession>A0A9W7ZN01</accession>
<feature type="region of interest" description="Disordered" evidence="6">
    <location>
        <begin position="35"/>
        <end position="60"/>
    </location>
</feature>
<dbReference type="PANTHER" id="PTHR14003:SF19">
    <property type="entry name" value="YY2 TRANSCRIPTION FACTOR"/>
    <property type="match status" value="1"/>
</dbReference>
<keyword evidence="4" id="KW-0862">Zinc</keyword>
<feature type="domain" description="C2H2-type" evidence="7">
    <location>
        <begin position="479"/>
        <end position="507"/>
    </location>
</feature>
<dbReference type="GO" id="GO:0005667">
    <property type="term" value="C:transcription regulator complex"/>
    <property type="evidence" value="ECO:0007669"/>
    <property type="project" value="TreeGrafter"/>
</dbReference>
<reference evidence="8" key="1">
    <citation type="submission" date="2022-07" db="EMBL/GenBank/DDBJ databases">
        <title>Phylogenomic reconstructions and comparative analyses of Kickxellomycotina fungi.</title>
        <authorList>
            <person name="Reynolds N.K."/>
            <person name="Stajich J.E."/>
            <person name="Barry K."/>
            <person name="Grigoriev I.V."/>
            <person name="Crous P."/>
            <person name="Smith M.E."/>
        </authorList>
    </citation>
    <scope>NUCLEOTIDE SEQUENCE</scope>
    <source>
        <strain evidence="8">RSA 861</strain>
    </source>
</reference>
<keyword evidence="2" id="KW-0677">Repeat</keyword>
<dbReference type="AlphaFoldDB" id="A0A9W7ZN01"/>
<feature type="region of interest" description="Disordered" evidence="6">
    <location>
        <begin position="72"/>
        <end position="91"/>
    </location>
</feature>
<evidence type="ECO:0000256" key="2">
    <source>
        <dbReference type="ARBA" id="ARBA00022737"/>
    </source>
</evidence>
<sequence length="507" mass="52666">MAPDSFNEGYSDLRITFDGNDGFVIDSLGQPWLLGGAPGMDGPQHRSASSPVSPNHPDYYSQAAQRLNSGLNAGQSLNSLSGGSQATAQRDGTMSLSNNAGLANNQMYMSYADGSAGTAHSGNGLAAAASSLASSGILNPNMTGNSGLPEYSNYCYVNADSYDSQPNANAGMTAATVAAMTNGAGQSRQYLSSAPNSSSQPSTPHTASSNSQAASMAASQAMATSSVSSAAAAAYAQQVGYPMHSGVGSASTASLDTPSFPSLTDGAFPHHGVSLKMSPHLNMKLSPNLRPGSPNGAAAAAAANAFMNGNPNGATGFGTTSLPGVGMLMPHGNGSTAGQAAAYRAYATHTQQQHHNPYQTHSSAHLAHHQHQQQHQQAHHHHHHPYALHPGSSPHSQHAQHYHHAGHPSSAAAAAAAAQAAAVAAAGGFLQGHPTIGMTYASYHDRPYPCTEAGCELRFVRSSHVKRHVDTVHRHMRPYQCKFAGCHKYFSRSDNLKQHEKTHKRSP</sequence>
<dbReference type="GO" id="GO:0000785">
    <property type="term" value="C:chromatin"/>
    <property type="evidence" value="ECO:0007669"/>
    <property type="project" value="TreeGrafter"/>
</dbReference>
<dbReference type="PROSITE" id="PS50157">
    <property type="entry name" value="ZINC_FINGER_C2H2_2"/>
    <property type="match status" value="2"/>
</dbReference>
<comment type="caution">
    <text evidence="8">The sequence shown here is derived from an EMBL/GenBank/DDBJ whole genome shotgun (WGS) entry which is preliminary data.</text>
</comment>
<evidence type="ECO:0000259" key="7">
    <source>
        <dbReference type="PROSITE" id="PS50157"/>
    </source>
</evidence>
<dbReference type="OrthoDB" id="654211at2759"/>
<keyword evidence="3 5" id="KW-0863">Zinc-finger</keyword>
<dbReference type="GO" id="GO:0031519">
    <property type="term" value="C:PcG protein complex"/>
    <property type="evidence" value="ECO:0007669"/>
    <property type="project" value="TreeGrafter"/>
</dbReference>
<dbReference type="PROSITE" id="PS00028">
    <property type="entry name" value="ZINC_FINGER_C2H2_1"/>
    <property type="match status" value="2"/>
</dbReference>
<keyword evidence="9" id="KW-1185">Reference proteome</keyword>
<organism evidence="8 9">
    <name type="scientific">Tieghemiomyces parasiticus</name>
    <dbReference type="NCBI Taxonomy" id="78921"/>
    <lineage>
        <taxon>Eukaryota</taxon>
        <taxon>Fungi</taxon>
        <taxon>Fungi incertae sedis</taxon>
        <taxon>Zoopagomycota</taxon>
        <taxon>Kickxellomycotina</taxon>
        <taxon>Dimargaritomycetes</taxon>
        <taxon>Dimargaritales</taxon>
        <taxon>Dimargaritaceae</taxon>
        <taxon>Tieghemiomyces</taxon>
    </lineage>
</organism>
<proteinExistence type="predicted"/>
<gene>
    <name evidence="8" type="ORF">IWQ60_011994</name>
</gene>